<sequence length="323" mass="33975">MSILLSVEGAIGQGILWGIMALGVYITFRLLDFADLTVDGSFATGGAVSAILIVSGVDPVLSLFAALLAGAASGAVTGFLNTICKIPAILAGILTQIGLYSINLMIMGKSNLPLLNTKTIFSNVSDVIHLPRSISKWISTNNLTVLLIGIVLAVVVIGILYWFFGTEIGSAIRATGNNEHMVRANGISTKKTIMVALMLSNALNAFSGALVAQQQGYADVKMGIGAIVMALASIVLGEVLFGRKGGFARRLTSIVIGSIAYRIIVAIVLQLGLSADNLKLFTAILVGIALSIPIMMENSKQKARYKKLTAEVDAIEEAFHADH</sequence>
<accession>A0AC61R6Z0</accession>
<organism evidence="1 2">
    <name type="scientific">Dubosiella muris</name>
    <dbReference type="NCBI Taxonomy" id="3038133"/>
    <lineage>
        <taxon>Bacteria</taxon>
        <taxon>Bacillati</taxon>
        <taxon>Bacillota</taxon>
        <taxon>Erysipelotrichia</taxon>
        <taxon>Erysipelotrichales</taxon>
        <taxon>Erysipelotrichaceae</taxon>
        <taxon>Dubosiella</taxon>
    </lineage>
</organism>
<evidence type="ECO:0000313" key="2">
    <source>
        <dbReference type="Proteomes" id="UP000308836"/>
    </source>
</evidence>
<protein>
    <submittedName>
        <fullName evidence="1">ABC transporter permease</fullName>
    </submittedName>
</protein>
<gene>
    <name evidence="1" type="ORF">E5336_06925</name>
</gene>
<comment type="caution">
    <text evidence="1">The sequence shown here is derived from an EMBL/GenBank/DDBJ whole genome shotgun (WGS) entry which is preliminary data.</text>
</comment>
<proteinExistence type="predicted"/>
<keyword evidence="2" id="KW-1185">Reference proteome</keyword>
<name>A0AC61R6Z0_9FIRM</name>
<evidence type="ECO:0000313" key="1">
    <source>
        <dbReference type="EMBL" id="TGY65879.1"/>
    </source>
</evidence>
<dbReference type="Proteomes" id="UP000308836">
    <property type="component" value="Unassembled WGS sequence"/>
</dbReference>
<reference evidence="1" key="1">
    <citation type="submission" date="2019-04" db="EMBL/GenBank/DDBJ databases">
        <title>Microbes associate with the intestines of laboratory mice.</title>
        <authorList>
            <person name="Navarre W."/>
            <person name="Wong E."/>
            <person name="Huang K."/>
            <person name="Tropini C."/>
            <person name="Ng K."/>
            <person name="Yu B."/>
        </authorList>
    </citation>
    <scope>NUCLEOTIDE SEQUENCE</scope>
    <source>
        <strain evidence="1">NM09_H32</strain>
    </source>
</reference>
<dbReference type="EMBL" id="SRYG01000012">
    <property type="protein sequence ID" value="TGY65879.1"/>
    <property type="molecule type" value="Genomic_DNA"/>
</dbReference>